<dbReference type="Gene3D" id="3.40.50.2000">
    <property type="entry name" value="Glycogen Phosphorylase B"/>
    <property type="match status" value="2"/>
</dbReference>
<dbReference type="KEGG" id="gms:SOIL9_06640"/>
<dbReference type="CDD" id="cd03801">
    <property type="entry name" value="GT4_PimA-like"/>
    <property type="match status" value="1"/>
</dbReference>
<dbReference type="PANTHER" id="PTHR12526">
    <property type="entry name" value="GLYCOSYLTRANSFERASE"/>
    <property type="match status" value="1"/>
</dbReference>
<evidence type="ECO:0000313" key="7">
    <source>
        <dbReference type="Proteomes" id="UP000464178"/>
    </source>
</evidence>
<organism evidence="6 7">
    <name type="scientific">Gemmata massiliana</name>
    <dbReference type="NCBI Taxonomy" id="1210884"/>
    <lineage>
        <taxon>Bacteria</taxon>
        <taxon>Pseudomonadati</taxon>
        <taxon>Planctomycetota</taxon>
        <taxon>Planctomycetia</taxon>
        <taxon>Gemmatales</taxon>
        <taxon>Gemmataceae</taxon>
        <taxon>Gemmata</taxon>
    </lineage>
</organism>
<dbReference type="GO" id="GO:0016757">
    <property type="term" value="F:glycosyltransferase activity"/>
    <property type="evidence" value="ECO:0007669"/>
    <property type="project" value="UniProtKB-KW"/>
</dbReference>
<dbReference type="InterPro" id="IPR028098">
    <property type="entry name" value="Glyco_trans_4-like_N"/>
</dbReference>
<evidence type="ECO:0008006" key="8">
    <source>
        <dbReference type="Google" id="ProtNLM"/>
    </source>
</evidence>
<feature type="domain" description="Glycosyl transferase family 1" evidence="4">
    <location>
        <begin position="238"/>
        <end position="402"/>
    </location>
</feature>
<evidence type="ECO:0000259" key="4">
    <source>
        <dbReference type="Pfam" id="PF00534"/>
    </source>
</evidence>
<evidence type="ECO:0000313" key="6">
    <source>
        <dbReference type="EMBL" id="VTR97544.1"/>
    </source>
</evidence>
<evidence type="ECO:0000256" key="3">
    <source>
        <dbReference type="ARBA" id="ARBA00022679"/>
    </source>
</evidence>
<dbReference type="SUPFAM" id="SSF53756">
    <property type="entry name" value="UDP-Glycosyltransferase/glycogen phosphorylase"/>
    <property type="match status" value="1"/>
</dbReference>
<dbReference type="PANTHER" id="PTHR12526:SF640">
    <property type="entry name" value="COLANIC ACID BIOSYNTHESIS GLYCOSYLTRANSFERASE WCAL-RELATED"/>
    <property type="match status" value="1"/>
</dbReference>
<evidence type="ECO:0000256" key="1">
    <source>
        <dbReference type="ARBA" id="ARBA00009481"/>
    </source>
</evidence>
<proteinExistence type="inferred from homology"/>
<dbReference type="Pfam" id="PF13579">
    <property type="entry name" value="Glyco_trans_4_4"/>
    <property type="match status" value="1"/>
</dbReference>
<dbReference type="RefSeq" id="WP_162671252.1">
    <property type="nucleotide sequence ID" value="NZ_LR593886.1"/>
</dbReference>
<dbReference type="AlphaFoldDB" id="A0A6P2DBB7"/>
<reference evidence="6 7" key="1">
    <citation type="submission" date="2019-05" db="EMBL/GenBank/DDBJ databases">
        <authorList>
            <consortium name="Science for Life Laboratories"/>
        </authorList>
    </citation>
    <scope>NUCLEOTIDE SEQUENCE [LARGE SCALE GENOMIC DNA]</scope>
    <source>
        <strain evidence="6">Soil9</strain>
    </source>
</reference>
<dbReference type="Pfam" id="PF00534">
    <property type="entry name" value="Glycos_transf_1"/>
    <property type="match status" value="1"/>
</dbReference>
<dbReference type="InterPro" id="IPR001296">
    <property type="entry name" value="Glyco_trans_1"/>
</dbReference>
<gene>
    <name evidence="6" type="ORF">SOIL9_06640</name>
</gene>
<feature type="domain" description="Glycosyltransferase subfamily 4-like N-terminal" evidence="5">
    <location>
        <begin position="24"/>
        <end position="224"/>
    </location>
</feature>
<evidence type="ECO:0000256" key="2">
    <source>
        <dbReference type="ARBA" id="ARBA00022676"/>
    </source>
</evidence>
<keyword evidence="2" id="KW-0328">Glycosyltransferase</keyword>
<protein>
    <recommendedName>
        <fullName evidence="8">Glycosyl transferase family 1 domain-containing protein</fullName>
    </recommendedName>
</protein>
<evidence type="ECO:0000259" key="5">
    <source>
        <dbReference type="Pfam" id="PF13579"/>
    </source>
</evidence>
<name>A0A6P2DBB7_9BACT</name>
<keyword evidence="3 6" id="KW-0808">Transferase</keyword>
<keyword evidence="7" id="KW-1185">Reference proteome</keyword>
<dbReference type="Proteomes" id="UP000464178">
    <property type="component" value="Chromosome"/>
</dbReference>
<accession>A0A6P2DBB7</accession>
<dbReference type="EMBL" id="LR593886">
    <property type="protein sequence ID" value="VTR97544.1"/>
    <property type="molecule type" value="Genomic_DNA"/>
</dbReference>
<comment type="similarity">
    <text evidence="1">Belongs to the glycosyltransferase group 1 family. Glycosyltransferase 4 subfamily.</text>
</comment>
<sequence length="433" mass="48280">MRIAFITAGAAGMYCGSCMRDNTLVTALRRLGHDALLIPAYMPIKVDEPDASQQKVFFGGVNIYLEQKFWLFRHTPRFLDRLFNFRWLLKWVSRFAVRAKYSEQAELTISMLRGARGKQAKEVEKLVEYLRDEKPDVVLFTNALLSGAIPSVKQALGVPVFVTLQGDDIFLDELSEHERQKCFELIRENGGSVDAYISTSAYYADHMAGYMGVARENIHVVPPGISLTGHGGPADANPTRPLTIGYFARICPEKGFHRVVEAFIRLRQTPGAPDAKLRASGWMGENNRAYFDEQVKRLTNAGLIGDFEHVESPAHDDKVRFMRSIDVLCVPTVYREPKGLYVLEAWANGVPVVLPAHGSFPELVESTNGGLLVNPDSIEELAGGLHRVLTDHEFRRGAGRAGETAVRERFTADTMARDTVALLNQFVRTQAPV</sequence>